<organism evidence="8">
    <name type="scientific">uncultured Microgenomates bacterium Rifle_16ft_4_minimus_21028</name>
    <dbReference type="NCBI Taxonomy" id="1665108"/>
    <lineage>
        <taxon>Bacteria</taxon>
        <taxon>Candidatus Microgenomatota</taxon>
        <taxon>environmental samples</taxon>
    </lineage>
</organism>
<keyword evidence="5 7" id="KW-0687">Ribonucleoprotein</keyword>
<keyword evidence="2 7" id="KW-0699">rRNA-binding</keyword>
<dbReference type="Gene3D" id="3.30.420.100">
    <property type="match status" value="2"/>
</dbReference>
<accession>A0A0H4T4I4</accession>
<keyword evidence="3 7" id="KW-0694">RNA-binding</keyword>
<evidence type="ECO:0000256" key="7">
    <source>
        <dbReference type="HAMAP-Rule" id="MF_01337"/>
    </source>
</evidence>
<name>A0A0H4T4I4_9BACT</name>
<dbReference type="PANTHER" id="PTHR12899">
    <property type="entry name" value="39S RIBOSOMAL PROTEIN L18, MITOCHONDRIAL"/>
    <property type="match status" value="1"/>
</dbReference>
<dbReference type="GO" id="GO:0003735">
    <property type="term" value="F:structural constituent of ribosome"/>
    <property type="evidence" value="ECO:0007669"/>
    <property type="project" value="InterPro"/>
</dbReference>
<dbReference type="InterPro" id="IPR004389">
    <property type="entry name" value="Ribosomal_uL18_bac-type"/>
</dbReference>
<comment type="subunit">
    <text evidence="7">Part of the 50S ribosomal subunit; part of the 5S rRNA/L5/L18/L25 subcomplex. Contacts the 5S and 23S rRNAs.</text>
</comment>
<evidence type="ECO:0000256" key="2">
    <source>
        <dbReference type="ARBA" id="ARBA00022730"/>
    </source>
</evidence>
<dbReference type="CDD" id="cd00432">
    <property type="entry name" value="Ribosomal_L18_L5e"/>
    <property type="match status" value="1"/>
</dbReference>
<protein>
    <recommendedName>
        <fullName evidence="6 7">Large ribosomal subunit protein uL18</fullName>
    </recommendedName>
</protein>
<dbReference type="InterPro" id="IPR005484">
    <property type="entry name" value="Ribosomal_uL18_bac/plant/anim"/>
</dbReference>
<evidence type="ECO:0000256" key="3">
    <source>
        <dbReference type="ARBA" id="ARBA00022884"/>
    </source>
</evidence>
<dbReference type="HAMAP" id="MF_01337_B">
    <property type="entry name" value="Ribosomal_uL18_B"/>
    <property type="match status" value="1"/>
</dbReference>
<evidence type="ECO:0000256" key="5">
    <source>
        <dbReference type="ARBA" id="ARBA00023274"/>
    </source>
</evidence>
<dbReference type="GO" id="GO:0008097">
    <property type="term" value="F:5S rRNA binding"/>
    <property type="evidence" value="ECO:0007669"/>
    <property type="project" value="TreeGrafter"/>
</dbReference>
<dbReference type="InterPro" id="IPR057268">
    <property type="entry name" value="Ribosomal_L18"/>
</dbReference>
<comment type="similarity">
    <text evidence="1 7">Belongs to the universal ribosomal protein uL18 family.</text>
</comment>
<comment type="function">
    <text evidence="7">This is one of the proteins that bind and probably mediate the attachment of the 5S RNA into the large ribosomal subunit, where it forms part of the central protuberance.</text>
</comment>
<evidence type="ECO:0000256" key="1">
    <source>
        <dbReference type="ARBA" id="ARBA00007116"/>
    </source>
</evidence>
<evidence type="ECO:0000256" key="4">
    <source>
        <dbReference type="ARBA" id="ARBA00022980"/>
    </source>
</evidence>
<gene>
    <name evidence="7" type="primary">rplR</name>
</gene>
<proteinExistence type="inferred from homology"/>
<dbReference type="PANTHER" id="PTHR12899:SF3">
    <property type="entry name" value="LARGE RIBOSOMAL SUBUNIT PROTEIN UL18M"/>
    <property type="match status" value="1"/>
</dbReference>
<evidence type="ECO:0000313" key="8">
    <source>
        <dbReference type="EMBL" id="AKQ01650.1"/>
    </source>
</evidence>
<sequence length="105" mass="12126">MIKRYKNQQAKRVKRTRSKLALNPKIPRLTVIKSNKYIYAQIIDQETGRTLLTVRGVSPVETGEQVVKRALKTGIKRVVFDRGQYNYHGRIRLLAETARKGGIEF</sequence>
<evidence type="ECO:0000256" key="6">
    <source>
        <dbReference type="ARBA" id="ARBA00035197"/>
    </source>
</evidence>
<dbReference type="GO" id="GO:0022625">
    <property type="term" value="C:cytosolic large ribosomal subunit"/>
    <property type="evidence" value="ECO:0007669"/>
    <property type="project" value="TreeGrafter"/>
</dbReference>
<dbReference type="Pfam" id="PF00861">
    <property type="entry name" value="Ribosomal_L18p"/>
    <property type="match status" value="1"/>
</dbReference>
<dbReference type="GO" id="GO:0006412">
    <property type="term" value="P:translation"/>
    <property type="evidence" value="ECO:0007669"/>
    <property type="project" value="UniProtKB-UniRule"/>
</dbReference>
<reference evidence="8" key="1">
    <citation type="journal article" date="2015" name="ISME J.">
        <title>Aquifer environment selects for microbial species cohorts in sediment and groundwater.</title>
        <authorList>
            <person name="Hug L.A."/>
            <person name="Thomas B.C."/>
            <person name="Brown C.T."/>
            <person name="Frischkorn K.R."/>
            <person name="Williams K.H."/>
            <person name="Tringe S.G."/>
            <person name="Banfield J.F."/>
        </authorList>
    </citation>
    <scope>NUCLEOTIDE SEQUENCE</scope>
</reference>
<dbReference type="SUPFAM" id="SSF53137">
    <property type="entry name" value="Translational machinery components"/>
    <property type="match status" value="1"/>
</dbReference>
<keyword evidence="4 7" id="KW-0689">Ribosomal protein</keyword>
<dbReference type="AlphaFoldDB" id="A0A0H4T4I4"/>
<dbReference type="EMBL" id="KT006973">
    <property type="protein sequence ID" value="AKQ01650.1"/>
    <property type="molecule type" value="Genomic_DNA"/>
</dbReference>